<evidence type="ECO:0000256" key="3">
    <source>
        <dbReference type="ARBA" id="ARBA00023004"/>
    </source>
</evidence>
<dbReference type="EMBL" id="BMQC01000029">
    <property type="protein sequence ID" value="GGK43909.1"/>
    <property type="molecule type" value="Genomic_DNA"/>
</dbReference>
<keyword evidence="3" id="KW-0408">Iron</keyword>
<gene>
    <name evidence="7" type="ORF">GCM10010124_40940</name>
</gene>
<reference evidence="7" key="1">
    <citation type="journal article" date="2014" name="Int. J. Syst. Evol. Microbiol.">
        <title>Complete genome sequence of Corynebacterium casei LMG S-19264T (=DSM 44701T), isolated from a smear-ripened cheese.</title>
        <authorList>
            <consortium name="US DOE Joint Genome Institute (JGI-PGF)"/>
            <person name="Walter F."/>
            <person name="Albersmeier A."/>
            <person name="Kalinowski J."/>
            <person name="Ruckert C."/>
        </authorList>
    </citation>
    <scope>NUCLEOTIDE SEQUENCE</scope>
    <source>
        <strain evidence="7">JCM 3091</strain>
    </source>
</reference>
<dbReference type="PROSITE" id="PS51296">
    <property type="entry name" value="RIESKE"/>
    <property type="match status" value="1"/>
</dbReference>
<dbReference type="Pfam" id="PF00355">
    <property type="entry name" value="Rieske"/>
    <property type="match status" value="1"/>
</dbReference>
<evidence type="ECO:0000313" key="7">
    <source>
        <dbReference type="EMBL" id="GGK43909.1"/>
    </source>
</evidence>
<dbReference type="GO" id="GO:0016705">
    <property type="term" value="F:oxidoreductase activity, acting on paired donors, with incorporation or reduction of molecular oxygen"/>
    <property type="evidence" value="ECO:0007669"/>
    <property type="project" value="UniProtKB-ARBA"/>
</dbReference>
<keyword evidence="1" id="KW-0001">2Fe-2S</keyword>
<dbReference type="InterPro" id="IPR017941">
    <property type="entry name" value="Rieske_2Fe-2S"/>
</dbReference>
<feature type="compositionally biased region" description="Gly residues" evidence="5">
    <location>
        <begin position="67"/>
        <end position="90"/>
    </location>
</feature>
<dbReference type="AlphaFoldDB" id="A0A8J3BUG0"/>
<organism evidence="7 8">
    <name type="scientific">Pilimelia terevasa</name>
    <dbReference type="NCBI Taxonomy" id="53372"/>
    <lineage>
        <taxon>Bacteria</taxon>
        <taxon>Bacillati</taxon>
        <taxon>Actinomycetota</taxon>
        <taxon>Actinomycetes</taxon>
        <taxon>Micromonosporales</taxon>
        <taxon>Micromonosporaceae</taxon>
        <taxon>Pilimelia</taxon>
    </lineage>
</organism>
<dbReference type="GO" id="GO:0046872">
    <property type="term" value="F:metal ion binding"/>
    <property type="evidence" value="ECO:0007669"/>
    <property type="project" value="UniProtKB-KW"/>
</dbReference>
<keyword evidence="4" id="KW-0411">Iron-sulfur</keyword>
<reference evidence="7" key="2">
    <citation type="submission" date="2020-09" db="EMBL/GenBank/DDBJ databases">
        <authorList>
            <person name="Sun Q."/>
            <person name="Ohkuma M."/>
        </authorList>
    </citation>
    <scope>NUCLEOTIDE SEQUENCE</scope>
    <source>
        <strain evidence="7">JCM 3091</strain>
    </source>
</reference>
<protein>
    <recommendedName>
        <fullName evidence="6">Rieske domain-containing protein</fullName>
    </recommendedName>
</protein>
<dbReference type="GO" id="GO:0004497">
    <property type="term" value="F:monooxygenase activity"/>
    <property type="evidence" value="ECO:0007669"/>
    <property type="project" value="UniProtKB-ARBA"/>
</dbReference>
<proteinExistence type="predicted"/>
<dbReference type="InterPro" id="IPR036922">
    <property type="entry name" value="Rieske_2Fe-2S_sf"/>
</dbReference>
<evidence type="ECO:0000256" key="1">
    <source>
        <dbReference type="ARBA" id="ARBA00022714"/>
    </source>
</evidence>
<keyword evidence="8" id="KW-1185">Reference proteome</keyword>
<keyword evidence="2" id="KW-0479">Metal-binding</keyword>
<evidence type="ECO:0000256" key="5">
    <source>
        <dbReference type="SAM" id="MobiDB-lite"/>
    </source>
</evidence>
<dbReference type="Proteomes" id="UP000662200">
    <property type="component" value="Unassembled WGS sequence"/>
</dbReference>
<evidence type="ECO:0000313" key="8">
    <source>
        <dbReference type="Proteomes" id="UP000662200"/>
    </source>
</evidence>
<dbReference type="RefSeq" id="WP_189116007.1">
    <property type="nucleotide sequence ID" value="NZ_BMQC01000029.1"/>
</dbReference>
<dbReference type="Gene3D" id="2.102.10.10">
    <property type="entry name" value="Rieske [2Fe-2S] iron-sulphur domain"/>
    <property type="match status" value="1"/>
</dbReference>
<evidence type="ECO:0000256" key="2">
    <source>
        <dbReference type="ARBA" id="ARBA00022723"/>
    </source>
</evidence>
<dbReference type="SUPFAM" id="SSF50022">
    <property type="entry name" value="ISP domain"/>
    <property type="match status" value="1"/>
</dbReference>
<dbReference type="CDD" id="cd03467">
    <property type="entry name" value="Rieske"/>
    <property type="match status" value="1"/>
</dbReference>
<sequence>MSPAPQSPSPTPGARPRADAICPVRRGILAAAGGVSVAALLSACGDDYSGYSVPPVNNAGASASADTGGGGSGGDGGGSGGNNGGGGGDAPAGDALAKVDDIPVGGGKVIDGLLVMQPKEGRFRAFDAACPHQGVQVSPPEDGTISCSGHGAQFDEQGAVTKGPAQSGLTRRKLRVRNGEIFRA</sequence>
<feature type="region of interest" description="Disordered" evidence="5">
    <location>
        <begin position="61"/>
        <end position="94"/>
    </location>
</feature>
<name>A0A8J3BUG0_9ACTN</name>
<accession>A0A8J3BUG0</accession>
<evidence type="ECO:0000259" key="6">
    <source>
        <dbReference type="PROSITE" id="PS51296"/>
    </source>
</evidence>
<comment type="caution">
    <text evidence="7">The sequence shown here is derived from an EMBL/GenBank/DDBJ whole genome shotgun (WGS) entry which is preliminary data.</text>
</comment>
<feature type="domain" description="Rieske" evidence="6">
    <location>
        <begin position="93"/>
        <end position="183"/>
    </location>
</feature>
<dbReference type="GO" id="GO:0051537">
    <property type="term" value="F:2 iron, 2 sulfur cluster binding"/>
    <property type="evidence" value="ECO:0007669"/>
    <property type="project" value="UniProtKB-KW"/>
</dbReference>
<evidence type="ECO:0000256" key="4">
    <source>
        <dbReference type="ARBA" id="ARBA00023014"/>
    </source>
</evidence>